<dbReference type="STRING" id="313596.RB2501_03085"/>
<accession>A4CPQ4</accession>
<name>A4CPQ4_ROBBH</name>
<dbReference type="eggNOG" id="COG2968">
    <property type="taxonomic scope" value="Bacteria"/>
</dbReference>
<dbReference type="Gene3D" id="3.30.110.170">
    <property type="entry name" value="Protein of unknown function (DUF541), domain 1"/>
    <property type="match status" value="1"/>
</dbReference>
<evidence type="ECO:0000313" key="3">
    <source>
        <dbReference type="Proteomes" id="UP000009049"/>
    </source>
</evidence>
<proteinExistence type="predicted"/>
<evidence type="ECO:0000313" key="2">
    <source>
        <dbReference type="EMBL" id="EAR14375.1"/>
    </source>
</evidence>
<dbReference type="InterPro" id="IPR007497">
    <property type="entry name" value="SIMPL/DUF541"/>
</dbReference>
<sequence>MKKLLFLFAGLLFTAAATGQNKNFLDQPYLETSASADTLVIPDRIYLGILLKESDTRGRTTVEELEQQMSARLKAIGVDTQKQLAVASLSSDFRRYFLRGQEVEKDKSFELVVYDAQMAGRVLFELEKLGIANVSLNRTEYSKLESLQMALKTAAVRKAREQGRMMSEALGQGLGRAIYISDSGYNVYPMLRGKAAGVQMSAMQEADAYQPVDSDFQKTRVEVSVQVKFILE</sequence>
<dbReference type="HOGENOM" id="CLU_096029_1_0_10"/>
<protein>
    <recommendedName>
        <fullName evidence="4">Outer membrane protein</fullName>
    </recommendedName>
</protein>
<organism evidence="2 3">
    <name type="scientific">Robiginitalea biformata (strain ATCC BAA-864 / DSM 15991 / KCTC 12146 / HTCC2501)</name>
    <dbReference type="NCBI Taxonomy" id="313596"/>
    <lineage>
        <taxon>Bacteria</taxon>
        <taxon>Pseudomonadati</taxon>
        <taxon>Bacteroidota</taxon>
        <taxon>Flavobacteriia</taxon>
        <taxon>Flavobacteriales</taxon>
        <taxon>Flavobacteriaceae</taxon>
        <taxon>Robiginitalea</taxon>
    </lineage>
</organism>
<dbReference type="Pfam" id="PF04402">
    <property type="entry name" value="SIMPL"/>
    <property type="match status" value="1"/>
</dbReference>
<dbReference type="RefSeq" id="WP_015755811.1">
    <property type="nucleotide sequence ID" value="NC_013222.1"/>
</dbReference>
<feature type="chain" id="PRO_5002667720" description="Outer membrane protein" evidence="1">
    <location>
        <begin position="20"/>
        <end position="232"/>
    </location>
</feature>
<gene>
    <name evidence="2" type="ordered locus">RB2501_03085</name>
</gene>
<keyword evidence="3" id="KW-1185">Reference proteome</keyword>
<dbReference type="KEGG" id="rbi:RB2501_03085"/>
<keyword evidence="1" id="KW-0732">Signal</keyword>
<dbReference type="AlphaFoldDB" id="A4CPQ4"/>
<evidence type="ECO:0000256" key="1">
    <source>
        <dbReference type="SAM" id="SignalP"/>
    </source>
</evidence>
<reference evidence="2 3" key="1">
    <citation type="journal article" date="2009" name="J. Bacteriol.">
        <title>Complete genome sequence of Robiginitalea biformata HTCC2501.</title>
        <authorList>
            <person name="Oh H.M."/>
            <person name="Giovannoni S.J."/>
            <person name="Lee K."/>
            <person name="Ferriera S."/>
            <person name="Johnson J."/>
            <person name="Cho J.C."/>
        </authorList>
    </citation>
    <scope>NUCLEOTIDE SEQUENCE [LARGE SCALE GENOMIC DNA]</scope>
    <source>
        <strain evidence="3">ATCC BAA-864 / HTCC2501 / KCTC 12146</strain>
    </source>
</reference>
<dbReference type="Proteomes" id="UP000009049">
    <property type="component" value="Chromosome"/>
</dbReference>
<evidence type="ECO:0008006" key="4">
    <source>
        <dbReference type="Google" id="ProtNLM"/>
    </source>
</evidence>
<dbReference type="OrthoDB" id="1118849at2"/>
<feature type="signal peptide" evidence="1">
    <location>
        <begin position="1"/>
        <end position="19"/>
    </location>
</feature>
<dbReference type="EMBL" id="CP001712">
    <property type="protein sequence ID" value="EAR14375.1"/>
    <property type="molecule type" value="Genomic_DNA"/>
</dbReference>